<evidence type="ECO:0008006" key="3">
    <source>
        <dbReference type="Google" id="ProtNLM"/>
    </source>
</evidence>
<dbReference type="OrthoDB" id="7875601at2"/>
<sequence>MITAYKLADAIGRKKISDTLGVGVTAVSNAVVRGHFPSSWFLAVQALAGDEVDCPPTLFNMREPYGVHRAAQHDQSDNGAA</sequence>
<protein>
    <recommendedName>
        <fullName evidence="3">HTH cro/C1-type domain-containing protein</fullName>
    </recommendedName>
</protein>
<dbReference type="AlphaFoldDB" id="A0A1Y5SNT8"/>
<dbReference type="RefSeq" id="WP_090875510.1">
    <property type="nucleotide sequence ID" value="NZ_FNZV01000037.1"/>
</dbReference>
<evidence type="ECO:0000313" key="2">
    <source>
        <dbReference type="Proteomes" id="UP000193307"/>
    </source>
</evidence>
<dbReference type="STRING" id="658057.SAMN04488032_1373"/>
<dbReference type="EMBL" id="FWFW01000006">
    <property type="protein sequence ID" value="SLN43747.1"/>
    <property type="molecule type" value="Genomic_DNA"/>
</dbReference>
<accession>A0A1Y5SNT8</accession>
<reference evidence="1 2" key="1">
    <citation type="submission" date="2017-03" db="EMBL/GenBank/DDBJ databases">
        <authorList>
            <person name="Afonso C.L."/>
            <person name="Miller P.J."/>
            <person name="Scott M.A."/>
            <person name="Spackman E."/>
            <person name="Goraichik I."/>
            <person name="Dimitrov K.M."/>
            <person name="Suarez D.L."/>
            <person name="Swayne D.E."/>
        </authorList>
    </citation>
    <scope>NUCLEOTIDE SEQUENCE [LARGE SCALE GENOMIC DNA]</scope>
    <source>
        <strain evidence="1 2">CECT 7971</strain>
    </source>
</reference>
<name>A0A1Y5SNT8_9RHOB</name>
<evidence type="ECO:0000313" key="1">
    <source>
        <dbReference type="EMBL" id="SLN43747.1"/>
    </source>
</evidence>
<proteinExistence type="predicted"/>
<dbReference type="Proteomes" id="UP000193307">
    <property type="component" value="Unassembled WGS sequence"/>
</dbReference>
<organism evidence="1 2">
    <name type="scientific">Pacificibacter marinus</name>
    <dbReference type="NCBI Taxonomy" id="658057"/>
    <lineage>
        <taxon>Bacteria</taxon>
        <taxon>Pseudomonadati</taxon>
        <taxon>Pseudomonadota</taxon>
        <taxon>Alphaproteobacteria</taxon>
        <taxon>Rhodobacterales</taxon>
        <taxon>Roseobacteraceae</taxon>
        <taxon>Pacificibacter</taxon>
    </lineage>
</organism>
<gene>
    <name evidence="1" type="ORF">PAM7971_02087</name>
</gene>
<keyword evidence="2" id="KW-1185">Reference proteome</keyword>